<protein>
    <recommendedName>
        <fullName evidence="5">Elongator complex protein 5</fullName>
    </recommendedName>
</protein>
<organism evidence="3 4">
    <name type="scientific">Suillus subaureus</name>
    <dbReference type="NCBI Taxonomy" id="48587"/>
    <lineage>
        <taxon>Eukaryota</taxon>
        <taxon>Fungi</taxon>
        <taxon>Dikarya</taxon>
        <taxon>Basidiomycota</taxon>
        <taxon>Agaricomycotina</taxon>
        <taxon>Agaricomycetes</taxon>
        <taxon>Agaricomycetidae</taxon>
        <taxon>Boletales</taxon>
        <taxon>Suillineae</taxon>
        <taxon>Suillaceae</taxon>
        <taxon>Suillus</taxon>
    </lineage>
</organism>
<dbReference type="InterPro" id="IPR027417">
    <property type="entry name" value="P-loop_NTPase"/>
</dbReference>
<evidence type="ECO:0008006" key="5">
    <source>
        <dbReference type="Google" id="ProtNLM"/>
    </source>
</evidence>
<dbReference type="InterPro" id="IPR018627">
    <property type="entry name" value="ELP6"/>
</dbReference>
<dbReference type="PANTHER" id="PTHR16184:SF6">
    <property type="entry name" value="ELONGATOR COMPLEX PROTEIN 6"/>
    <property type="match status" value="1"/>
</dbReference>
<comment type="caution">
    <text evidence="3">The sequence shown here is derived from an EMBL/GenBank/DDBJ whole genome shotgun (WGS) entry which is preliminary data.</text>
</comment>
<proteinExistence type="inferred from homology"/>
<name>A0A9P7E621_9AGAM</name>
<evidence type="ECO:0000313" key="4">
    <source>
        <dbReference type="Proteomes" id="UP000807769"/>
    </source>
</evidence>
<accession>A0A9P7E621</accession>
<keyword evidence="4" id="KW-1185">Reference proteome</keyword>
<dbReference type="AlphaFoldDB" id="A0A9P7E621"/>
<dbReference type="Gene3D" id="3.40.50.300">
    <property type="entry name" value="P-loop containing nucleotide triphosphate hydrolases"/>
    <property type="match status" value="1"/>
</dbReference>
<evidence type="ECO:0000256" key="2">
    <source>
        <dbReference type="ARBA" id="ARBA00008837"/>
    </source>
</evidence>
<sequence>MQFPAPDLVSSRRLLLITDQLPAPADFLLHRFLHLHLKQSKTAKCIVLAVSESLERWKSVASKAQMTSPQNTNVAHSEFFQFIDVFDQHPPSQNRGEGHENKISLKCIYDLLSVKLSDSRTNGQIPLVILDDITSLEWFGVSLLDLSRFVRALRTLCVKMDAALVVRHHIITPPEPDALLRHLLQLCTYHIEVRPLASGRSGAVSGEICVHLGPSMKDTNEHVISRTSALQYRLTESSAVFFDKGTSTGVL</sequence>
<dbReference type="Proteomes" id="UP000807769">
    <property type="component" value="Unassembled WGS sequence"/>
</dbReference>
<dbReference type="EMBL" id="JABBWG010000027">
    <property type="protein sequence ID" value="KAG1812097.1"/>
    <property type="molecule type" value="Genomic_DNA"/>
</dbReference>
<dbReference type="GeneID" id="64625356"/>
<evidence type="ECO:0000313" key="3">
    <source>
        <dbReference type="EMBL" id="KAG1812097.1"/>
    </source>
</evidence>
<reference evidence="3" key="1">
    <citation type="journal article" date="2020" name="New Phytol.">
        <title>Comparative genomics reveals dynamic genome evolution in host specialist ectomycorrhizal fungi.</title>
        <authorList>
            <person name="Lofgren L.A."/>
            <person name="Nguyen N.H."/>
            <person name="Vilgalys R."/>
            <person name="Ruytinx J."/>
            <person name="Liao H.L."/>
            <person name="Branco S."/>
            <person name="Kuo A."/>
            <person name="LaButti K."/>
            <person name="Lipzen A."/>
            <person name="Andreopoulos W."/>
            <person name="Pangilinan J."/>
            <person name="Riley R."/>
            <person name="Hundley H."/>
            <person name="Na H."/>
            <person name="Barry K."/>
            <person name="Grigoriev I.V."/>
            <person name="Stajich J.E."/>
            <person name="Kennedy P.G."/>
        </authorList>
    </citation>
    <scope>NUCLEOTIDE SEQUENCE</scope>
    <source>
        <strain evidence="3">MN1</strain>
    </source>
</reference>
<comment type="similarity">
    <text evidence="2">Belongs to the ELP6 family.</text>
</comment>
<dbReference type="GO" id="GO:0002098">
    <property type="term" value="P:tRNA wobble uridine modification"/>
    <property type="evidence" value="ECO:0007669"/>
    <property type="project" value="InterPro"/>
</dbReference>
<dbReference type="RefSeq" id="XP_041190379.1">
    <property type="nucleotide sequence ID" value="XM_041331339.1"/>
</dbReference>
<evidence type="ECO:0000256" key="1">
    <source>
        <dbReference type="ARBA" id="ARBA00005043"/>
    </source>
</evidence>
<gene>
    <name evidence="3" type="ORF">BJ212DRAFT_1277164</name>
</gene>
<dbReference type="OrthoDB" id="9995306at2759"/>
<dbReference type="PANTHER" id="PTHR16184">
    <property type="entry name" value="ELONGATOR COMPLEX PROTEIN 6"/>
    <property type="match status" value="1"/>
</dbReference>
<comment type="pathway">
    <text evidence="1">tRNA modification; 5-methoxycarbonylmethyl-2-thiouridine-tRNA biosynthesis.</text>
</comment>
<dbReference type="GO" id="GO:0033588">
    <property type="term" value="C:elongator holoenzyme complex"/>
    <property type="evidence" value="ECO:0007669"/>
    <property type="project" value="InterPro"/>
</dbReference>
<dbReference type="Pfam" id="PF09807">
    <property type="entry name" value="ELP6"/>
    <property type="match status" value="1"/>
</dbReference>